<reference evidence="3 4" key="1">
    <citation type="submission" date="2018-01" db="EMBL/GenBank/DDBJ databases">
        <title>Halomonas endophytica sp. nov., isolated from storage liquid in the stems of Populus euphratica.</title>
        <authorList>
            <person name="Chen C."/>
        </authorList>
    </citation>
    <scope>NUCLEOTIDE SEQUENCE [LARGE SCALE GENOMIC DNA]</scope>
    <source>
        <strain evidence="3 4">BZ-SZ-XJ27</strain>
    </source>
</reference>
<dbReference type="SUPFAM" id="SSF56672">
    <property type="entry name" value="DNA/RNA polymerases"/>
    <property type="match status" value="1"/>
</dbReference>
<evidence type="ECO:0000259" key="2">
    <source>
        <dbReference type="PROSITE" id="PS50878"/>
    </source>
</evidence>
<proteinExistence type="inferred from homology"/>
<dbReference type="PROSITE" id="PS50878">
    <property type="entry name" value="RT_POL"/>
    <property type="match status" value="1"/>
</dbReference>
<dbReference type="CDD" id="cd01646">
    <property type="entry name" value="RT_Bac_retron_I"/>
    <property type="match status" value="1"/>
</dbReference>
<dbReference type="Proteomes" id="UP000235547">
    <property type="component" value="Unassembled WGS sequence"/>
</dbReference>
<dbReference type="PANTHER" id="PTHR34047">
    <property type="entry name" value="NUCLEAR INTRON MATURASE 1, MITOCHONDRIAL-RELATED"/>
    <property type="match status" value="1"/>
</dbReference>
<dbReference type="GO" id="GO:0003964">
    <property type="term" value="F:RNA-directed DNA polymerase activity"/>
    <property type="evidence" value="ECO:0007669"/>
    <property type="project" value="UniProtKB-KW"/>
</dbReference>
<organism evidence="3 4">
    <name type="scientific">Halomonas urumqiensis</name>
    <dbReference type="NCBI Taxonomy" id="1684789"/>
    <lineage>
        <taxon>Bacteria</taxon>
        <taxon>Pseudomonadati</taxon>
        <taxon>Pseudomonadota</taxon>
        <taxon>Gammaproteobacteria</taxon>
        <taxon>Oceanospirillales</taxon>
        <taxon>Halomonadaceae</taxon>
        <taxon>Halomonas</taxon>
    </lineage>
</organism>
<evidence type="ECO:0000313" key="3">
    <source>
        <dbReference type="EMBL" id="PMR81673.1"/>
    </source>
</evidence>
<dbReference type="Pfam" id="PF00078">
    <property type="entry name" value="RVT_1"/>
    <property type="match status" value="1"/>
</dbReference>
<evidence type="ECO:0000256" key="1">
    <source>
        <dbReference type="ARBA" id="ARBA00034120"/>
    </source>
</evidence>
<comment type="caution">
    <text evidence="3">The sequence shown here is derived from an EMBL/GenBank/DDBJ whole genome shotgun (WGS) entry which is preliminary data.</text>
</comment>
<feature type="domain" description="Reverse transcriptase" evidence="2">
    <location>
        <begin position="1"/>
        <end position="305"/>
    </location>
</feature>
<dbReference type="OrthoDB" id="9780724at2"/>
<name>A0A2N7UMJ5_9GAMM</name>
<dbReference type="AlphaFoldDB" id="A0A2N7UMJ5"/>
<dbReference type="InterPro" id="IPR043502">
    <property type="entry name" value="DNA/RNA_pol_sf"/>
</dbReference>
<keyword evidence="4" id="KW-1185">Reference proteome</keyword>
<dbReference type="InterPro" id="IPR051083">
    <property type="entry name" value="GrpII_Intron_Splice-Mob/Def"/>
</dbReference>
<evidence type="ECO:0000313" key="4">
    <source>
        <dbReference type="Proteomes" id="UP000235547"/>
    </source>
</evidence>
<dbReference type="RefSeq" id="WP_102587156.1">
    <property type="nucleotide sequence ID" value="NZ_BNAE01000003.1"/>
</dbReference>
<keyword evidence="3" id="KW-0695">RNA-directed DNA polymerase</keyword>
<protein>
    <submittedName>
        <fullName evidence="3">RNA-directed DNA polymerase</fullName>
    </submittedName>
</protein>
<accession>A0A2N7UMJ5</accession>
<dbReference type="InterPro" id="IPR000477">
    <property type="entry name" value="RT_dom"/>
</dbReference>
<keyword evidence="3" id="KW-0548">Nucleotidyltransferase</keyword>
<dbReference type="PANTHER" id="PTHR34047:SF8">
    <property type="entry name" value="PROTEIN YKFC"/>
    <property type="match status" value="1"/>
</dbReference>
<gene>
    <name evidence="3" type="ORF">C1H70_04560</name>
</gene>
<comment type="similarity">
    <text evidence="1">Belongs to the bacterial reverse transcriptase family.</text>
</comment>
<dbReference type="EMBL" id="PNRG01000008">
    <property type="protein sequence ID" value="PMR81673.1"/>
    <property type="molecule type" value="Genomic_DNA"/>
</dbReference>
<sequence length="537" mass="62665">MSKFRSYLKKAVDNVVSYGDTDIFPYPVDNIFFKDSSKEVVDILENIHKDFYDFLPVFPVNQERALQAVGYYGFRWGTQIDPIWNCYLLALVISIADDIEKSRIPKIENRIFSYRYKYDEVENSLFDKKLSWKDYIEVSVEKSKNCSFVLKCDISDFYPRVYHHRIENALKKCTSNTESVKRIKILLSKLSKGVSYGLPVGGPASRILSELLLNRVDKLLRMEGVEFTRYADDYLIFCDSLEDAYAHLIFLSEKLHENEGLSIQKSKTQVMTSEEFRSGSEFAMTESEDLSEEDKEEINFLRLRLFYDPYSPTADEDYESLRDELDKFDIIGMLGREVNKSRINQALTRRLINSVKYLQPKSQRTAILSMTENMAVLYPVFPSVMMLTRALIEDLDSETLDAVFAELRRLLHSGSYITKVSVNRAYAIRVLSHDFSDETDVIFGRIVKEETNLVIKRDLILAMAQRNVDYWVSDRLKYFNIMSDWEKRSLILASYILGDEGQHWRDKIKPELSLYDLKLLEWFSARFSSKHAWGVVL</sequence>
<keyword evidence="3" id="KW-0808">Transferase</keyword>